<evidence type="ECO:0000259" key="3">
    <source>
        <dbReference type="Pfam" id="PF13581"/>
    </source>
</evidence>
<feature type="domain" description="Histidine kinase/HSP90-like ATPase" evidence="3">
    <location>
        <begin position="75"/>
        <end position="196"/>
    </location>
</feature>
<dbReference type="InterPro" id="IPR036890">
    <property type="entry name" value="HATPase_C_sf"/>
</dbReference>
<sequence length="202" mass="20913">MFVDQADDLAATVERGRRPLDLPFAGPDLGAPDGAAAGDTVSSLPGHRDATAATGFAGLWPTPHEGSPRTARTVLPADPTAPRAARAFARGTIAEWGLPGDGSDILVAVSELVTNALRHGMETSLNQVQSRPIQLVLLGHPRRLVVTVTDPGGSRPAVARPEDTFSEDGRGLLVVAGISDAWGWAPLSTGGKAVWAAFDLTS</sequence>
<dbReference type="RefSeq" id="WP_378257824.1">
    <property type="nucleotide sequence ID" value="NZ_JBHSIT010000006.1"/>
</dbReference>
<reference evidence="5" key="1">
    <citation type="journal article" date="2019" name="Int. J. Syst. Evol. Microbiol.">
        <title>The Global Catalogue of Microorganisms (GCM) 10K type strain sequencing project: providing services to taxonomists for standard genome sequencing and annotation.</title>
        <authorList>
            <consortium name="The Broad Institute Genomics Platform"/>
            <consortium name="The Broad Institute Genome Sequencing Center for Infectious Disease"/>
            <person name="Wu L."/>
            <person name="Ma J."/>
        </authorList>
    </citation>
    <scope>NUCLEOTIDE SEQUENCE [LARGE SCALE GENOMIC DNA]</scope>
    <source>
        <strain evidence="5">KLKA75</strain>
    </source>
</reference>
<dbReference type="Proteomes" id="UP001595872">
    <property type="component" value="Unassembled WGS sequence"/>
</dbReference>
<accession>A0ABV9U0E3</accession>
<keyword evidence="4" id="KW-0547">Nucleotide-binding</keyword>
<evidence type="ECO:0000313" key="4">
    <source>
        <dbReference type="EMBL" id="MFC4909917.1"/>
    </source>
</evidence>
<dbReference type="InterPro" id="IPR003594">
    <property type="entry name" value="HATPase_dom"/>
</dbReference>
<keyword evidence="4" id="KW-0067">ATP-binding</keyword>
<dbReference type="GO" id="GO:0005524">
    <property type="term" value="F:ATP binding"/>
    <property type="evidence" value="ECO:0007669"/>
    <property type="project" value="UniProtKB-KW"/>
</dbReference>
<dbReference type="PANTHER" id="PTHR35526">
    <property type="entry name" value="ANTI-SIGMA-F FACTOR RSBW-RELATED"/>
    <property type="match status" value="1"/>
</dbReference>
<dbReference type="Gene3D" id="3.30.565.10">
    <property type="entry name" value="Histidine kinase-like ATPase, C-terminal domain"/>
    <property type="match status" value="1"/>
</dbReference>
<feature type="region of interest" description="Disordered" evidence="2">
    <location>
        <begin position="54"/>
        <end position="75"/>
    </location>
</feature>
<keyword evidence="1" id="KW-0418">Kinase</keyword>
<dbReference type="PANTHER" id="PTHR35526:SF3">
    <property type="entry name" value="ANTI-SIGMA-F FACTOR RSBW"/>
    <property type="match status" value="1"/>
</dbReference>
<proteinExistence type="predicted"/>
<evidence type="ECO:0000256" key="1">
    <source>
        <dbReference type="ARBA" id="ARBA00022527"/>
    </source>
</evidence>
<dbReference type="InterPro" id="IPR050267">
    <property type="entry name" value="Anti-sigma-factor_SerPK"/>
</dbReference>
<protein>
    <submittedName>
        <fullName evidence="4">ATP-binding protein</fullName>
    </submittedName>
</protein>
<organism evidence="4 5">
    <name type="scientific">Actinomadura gamaensis</name>
    <dbReference type="NCBI Taxonomy" id="1763541"/>
    <lineage>
        <taxon>Bacteria</taxon>
        <taxon>Bacillati</taxon>
        <taxon>Actinomycetota</taxon>
        <taxon>Actinomycetes</taxon>
        <taxon>Streptosporangiales</taxon>
        <taxon>Thermomonosporaceae</taxon>
        <taxon>Actinomadura</taxon>
    </lineage>
</organism>
<evidence type="ECO:0000256" key="2">
    <source>
        <dbReference type="SAM" id="MobiDB-lite"/>
    </source>
</evidence>
<comment type="caution">
    <text evidence="4">The sequence shown here is derived from an EMBL/GenBank/DDBJ whole genome shotgun (WGS) entry which is preliminary data.</text>
</comment>
<keyword evidence="5" id="KW-1185">Reference proteome</keyword>
<name>A0ABV9U0E3_9ACTN</name>
<dbReference type="SUPFAM" id="SSF55874">
    <property type="entry name" value="ATPase domain of HSP90 chaperone/DNA topoisomerase II/histidine kinase"/>
    <property type="match status" value="1"/>
</dbReference>
<keyword evidence="1" id="KW-0808">Transferase</keyword>
<dbReference type="CDD" id="cd16936">
    <property type="entry name" value="HATPase_RsbW-like"/>
    <property type="match status" value="1"/>
</dbReference>
<dbReference type="EMBL" id="JBHSIT010000006">
    <property type="protein sequence ID" value="MFC4909917.1"/>
    <property type="molecule type" value="Genomic_DNA"/>
</dbReference>
<keyword evidence="1" id="KW-0723">Serine/threonine-protein kinase</keyword>
<gene>
    <name evidence="4" type="ORF">ACFPCY_21530</name>
</gene>
<dbReference type="Pfam" id="PF13581">
    <property type="entry name" value="HATPase_c_2"/>
    <property type="match status" value="1"/>
</dbReference>
<evidence type="ECO:0000313" key="5">
    <source>
        <dbReference type="Proteomes" id="UP001595872"/>
    </source>
</evidence>